<dbReference type="InterPro" id="IPR000490">
    <property type="entry name" value="Glyco_hydro_17"/>
</dbReference>
<evidence type="ECO:0000259" key="7">
    <source>
        <dbReference type="SMART" id="SM00768"/>
    </source>
</evidence>
<keyword evidence="9" id="KW-1185">Reference proteome</keyword>
<evidence type="ECO:0000313" key="9">
    <source>
        <dbReference type="Proteomes" id="UP001055439"/>
    </source>
</evidence>
<keyword evidence="4" id="KW-1015">Disulfide bond</keyword>
<name>A0A9E7F9D6_9LILI</name>
<dbReference type="GO" id="GO:0005975">
    <property type="term" value="P:carbohydrate metabolic process"/>
    <property type="evidence" value="ECO:0007669"/>
    <property type="project" value="InterPro"/>
</dbReference>
<keyword evidence="2" id="KW-0732">Signal</keyword>
<evidence type="ECO:0000256" key="4">
    <source>
        <dbReference type="ARBA" id="ARBA00023157"/>
    </source>
</evidence>
<evidence type="ECO:0000256" key="5">
    <source>
        <dbReference type="ARBA" id="ARBA00023295"/>
    </source>
</evidence>
<dbReference type="GO" id="GO:0004553">
    <property type="term" value="F:hydrolase activity, hydrolyzing O-glycosyl compounds"/>
    <property type="evidence" value="ECO:0007669"/>
    <property type="project" value="InterPro"/>
</dbReference>
<dbReference type="Gene3D" id="3.20.20.80">
    <property type="entry name" value="Glycosidases"/>
    <property type="match status" value="2"/>
</dbReference>
<evidence type="ECO:0000313" key="8">
    <source>
        <dbReference type="EMBL" id="URD91839.1"/>
    </source>
</evidence>
<accession>A0A9E7F9D6</accession>
<dbReference type="SUPFAM" id="SSF51445">
    <property type="entry name" value="(Trans)glycosidases"/>
    <property type="match status" value="1"/>
</dbReference>
<protein>
    <submittedName>
        <fullName evidence="8">Glucan endo-1,3-beta-glucosidase</fullName>
    </submittedName>
</protein>
<reference evidence="8" key="1">
    <citation type="submission" date="2022-05" db="EMBL/GenBank/DDBJ databases">
        <title>The Musa troglodytarum L. genome provides insights into the mechanism of non-climacteric behaviour and enrichment of carotenoids.</title>
        <authorList>
            <person name="Wang J."/>
        </authorList>
    </citation>
    <scope>NUCLEOTIDE SEQUENCE</scope>
    <source>
        <tissue evidence="8">Leaf</tissue>
    </source>
</reference>
<evidence type="ECO:0000256" key="1">
    <source>
        <dbReference type="ARBA" id="ARBA00008773"/>
    </source>
</evidence>
<dbReference type="OrthoDB" id="1293114at2759"/>
<gene>
    <name evidence="8" type="ORF">MUK42_00282</name>
</gene>
<evidence type="ECO:0000256" key="3">
    <source>
        <dbReference type="ARBA" id="ARBA00022801"/>
    </source>
</evidence>
<proteinExistence type="inferred from homology"/>
<dbReference type="PANTHER" id="PTHR32227">
    <property type="entry name" value="GLUCAN ENDO-1,3-BETA-GLUCOSIDASE BG1-RELATED-RELATED"/>
    <property type="match status" value="1"/>
</dbReference>
<feature type="domain" description="X8" evidence="7">
    <location>
        <begin position="191"/>
        <end position="270"/>
    </location>
</feature>
<organism evidence="8 9">
    <name type="scientific">Musa troglodytarum</name>
    <name type="common">fe'i banana</name>
    <dbReference type="NCBI Taxonomy" id="320322"/>
    <lineage>
        <taxon>Eukaryota</taxon>
        <taxon>Viridiplantae</taxon>
        <taxon>Streptophyta</taxon>
        <taxon>Embryophyta</taxon>
        <taxon>Tracheophyta</taxon>
        <taxon>Spermatophyta</taxon>
        <taxon>Magnoliopsida</taxon>
        <taxon>Liliopsida</taxon>
        <taxon>Zingiberales</taxon>
        <taxon>Musaceae</taxon>
        <taxon>Musa</taxon>
    </lineage>
</organism>
<dbReference type="InterPro" id="IPR044965">
    <property type="entry name" value="Glyco_hydro_17_plant"/>
</dbReference>
<dbReference type="SMART" id="SM00768">
    <property type="entry name" value="X8"/>
    <property type="match status" value="1"/>
</dbReference>
<evidence type="ECO:0000256" key="6">
    <source>
        <dbReference type="RuleBase" id="RU004335"/>
    </source>
</evidence>
<dbReference type="InterPro" id="IPR012946">
    <property type="entry name" value="X8"/>
</dbReference>
<dbReference type="AlphaFoldDB" id="A0A9E7F9D6"/>
<comment type="similarity">
    <text evidence="1 6">Belongs to the glycosyl hydrolase 17 family.</text>
</comment>
<keyword evidence="3" id="KW-0378">Hydrolase</keyword>
<sequence>MNRYVAVGNEPFLQTYNGSFLQTTSPALQNIQGALIKAGLSNQVKVTPPQNADVYASPSGRSSDGDFRSDIRDLMLATVKFLDDNAAPLHRSSSAVVDGSVTYSSMFDANLDALVWAMKKNGQGTPMRAGPIDAYLFSLIDEDEKSIQPGNFQRHWGIYTYDGWPKYQLNLGTTKTGALLRAKNIQYLDEKWCVLKPSVILDNSKVAPSISYACVNADYKTWCGDLDARGNISYAFNSFYQKNDQDVVACGFENLATTTNKDPPTGTCRFGVMIIADSGIRYQGAGLILILSLQSQPLELNLSDSQQKEHKQEQMGLQRTWDGSPDCFTPDVARLRKYSDIVSMSRAARQNIKHVQMGASQLMEWSPAAFTSDVIRRRKYSQ</sequence>
<dbReference type="Pfam" id="PF00332">
    <property type="entry name" value="Glyco_hydro_17"/>
    <property type="match status" value="1"/>
</dbReference>
<dbReference type="Proteomes" id="UP001055439">
    <property type="component" value="Chromosome 3"/>
</dbReference>
<keyword evidence="5" id="KW-0326">Glycosidase</keyword>
<evidence type="ECO:0000256" key="2">
    <source>
        <dbReference type="ARBA" id="ARBA00022729"/>
    </source>
</evidence>
<dbReference type="EMBL" id="CP097505">
    <property type="protein sequence ID" value="URD91839.1"/>
    <property type="molecule type" value="Genomic_DNA"/>
</dbReference>
<dbReference type="InterPro" id="IPR017853">
    <property type="entry name" value="GH"/>
</dbReference>
<dbReference type="Pfam" id="PF07983">
    <property type="entry name" value="X8"/>
    <property type="match status" value="1"/>
</dbReference>